<protein>
    <recommendedName>
        <fullName evidence="1">FIGL1 N-terminal domain-containing protein</fullName>
    </recommendedName>
</protein>
<evidence type="ECO:0000313" key="2">
    <source>
        <dbReference type="EMBL" id="WVZ13655.1"/>
    </source>
</evidence>
<evidence type="ECO:0000259" key="1">
    <source>
        <dbReference type="Pfam" id="PF24347"/>
    </source>
</evidence>
<dbReference type="InterPro" id="IPR056224">
    <property type="entry name" value="FIGL1_N"/>
</dbReference>
<dbReference type="Pfam" id="PF24347">
    <property type="entry name" value="FIGL1_N"/>
    <property type="match status" value="1"/>
</dbReference>
<reference evidence="2 3" key="1">
    <citation type="journal article" date="2023" name="Life. Sci Alliance">
        <title>Evolutionary insights into 3D genome organization and epigenetic landscape of Vigna mungo.</title>
        <authorList>
            <person name="Junaid A."/>
            <person name="Singh B."/>
            <person name="Bhatia S."/>
        </authorList>
    </citation>
    <scope>NUCLEOTIDE SEQUENCE [LARGE SCALE GENOMIC DNA]</scope>
    <source>
        <strain evidence="2">Urdbean</strain>
    </source>
</reference>
<organism evidence="2 3">
    <name type="scientific">Vigna mungo</name>
    <name type="common">Black gram</name>
    <name type="synonym">Phaseolus mungo</name>
    <dbReference type="NCBI Taxonomy" id="3915"/>
    <lineage>
        <taxon>Eukaryota</taxon>
        <taxon>Viridiplantae</taxon>
        <taxon>Streptophyta</taxon>
        <taxon>Embryophyta</taxon>
        <taxon>Tracheophyta</taxon>
        <taxon>Spermatophyta</taxon>
        <taxon>Magnoliopsida</taxon>
        <taxon>eudicotyledons</taxon>
        <taxon>Gunneridae</taxon>
        <taxon>Pentapetalae</taxon>
        <taxon>rosids</taxon>
        <taxon>fabids</taxon>
        <taxon>Fabales</taxon>
        <taxon>Fabaceae</taxon>
        <taxon>Papilionoideae</taxon>
        <taxon>50 kb inversion clade</taxon>
        <taxon>NPAAA clade</taxon>
        <taxon>indigoferoid/millettioid clade</taxon>
        <taxon>Phaseoleae</taxon>
        <taxon>Vigna</taxon>
    </lineage>
</organism>
<dbReference type="Proteomes" id="UP001374535">
    <property type="component" value="Chromosome 4"/>
</dbReference>
<dbReference type="EMBL" id="CP144697">
    <property type="protein sequence ID" value="WVZ13655.1"/>
    <property type="molecule type" value="Genomic_DNA"/>
</dbReference>
<gene>
    <name evidence="2" type="ORF">V8G54_011221</name>
</gene>
<evidence type="ECO:0000313" key="3">
    <source>
        <dbReference type="Proteomes" id="UP001374535"/>
    </source>
</evidence>
<proteinExistence type="predicted"/>
<sequence>MRAKCESSEHPKSNTKAHAYTYTLFSEGCYCSAKEKEVMEEVKEKNWRMEAEENLQRLQSLLLGAEHALAREDFASAYVLALRLLGFLDVKSHSDAVDEAFLQSTRRDALSKLHTARRSLTPQSDRCLNVLLELLDLTDNAEKLKEFGENQMA</sequence>
<dbReference type="AlphaFoldDB" id="A0AAQ3NPM6"/>
<feature type="domain" description="FIGL1 N-terminal" evidence="1">
    <location>
        <begin position="44"/>
        <end position="119"/>
    </location>
</feature>
<accession>A0AAQ3NPM6</accession>
<keyword evidence="3" id="KW-1185">Reference proteome</keyword>
<name>A0AAQ3NPM6_VIGMU</name>